<dbReference type="SUPFAM" id="SSF52266">
    <property type="entry name" value="SGNH hydrolase"/>
    <property type="match status" value="1"/>
</dbReference>
<dbReference type="InterPro" id="IPR013830">
    <property type="entry name" value="SGNH_hydro"/>
</dbReference>
<keyword evidence="3" id="KW-1185">Reference proteome</keyword>
<dbReference type="RefSeq" id="WP_166225698.1">
    <property type="nucleotide sequence ID" value="NZ_CP049989.1"/>
</dbReference>
<dbReference type="PROSITE" id="PS51257">
    <property type="entry name" value="PROKAR_LIPOPROTEIN"/>
    <property type="match status" value="1"/>
</dbReference>
<dbReference type="AlphaFoldDB" id="A0A6G8IEK3"/>
<evidence type="ECO:0000259" key="1">
    <source>
        <dbReference type="Pfam" id="PF13472"/>
    </source>
</evidence>
<dbReference type="KEGG" id="hcz:G9Q37_05510"/>
<organism evidence="2 3">
    <name type="scientific">Hydrogenophaga crocea</name>
    <dbReference type="NCBI Taxonomy" id="2716225"/>
    <lineage>
        <taxon>Bacteria</taxon>
        <taxon>Pseudomonadati</taxon>
        <taxon>Pseudomonadota</taxon>
        <taxon>Betaproteobacteria</taxon>
        <taxon>Burkholderiales</taxon>
        <taxon>Comamonadaceae</taxon>
        <taxon>Hydrogenophaga</taxon>
    </lineage>
</organism>
<name>A0A6G8IEK3_9BURK</name>
<dbReference type="Gene3D" id="3.40.50.1110">
    <property type="entry name" value="SGNH hydrolase"/>
    <property type="match status" value="1"/>
</dbReference>
<gene>
    <name evidence="2" type="ORF">G9Q37_05510</name>
</gene>
<reference evidence="2 3" key="1">
    <citation type="submission" date="2020-03" db="EMBL/GenBank/DDBJ databases">
        <title>Hydrogenophaga sp. nov. isolated from cyanobacterial mat.</title>
        <authorList>
            <person name="Thorat V."/>
            <person name="Kirdat K."/>
            <person name="Tiwarekar B."/>
            <person name="Costa E.D."/>
            <person name="Yadav A."/>
        </authorList>
    </citation>
    <scope>NUCLEOTIDE SEQUENCE [LARGE SCALE GENOMIC DNA]</scope>
    <source>
        <strain evidence="2 3">BA0156</strain>
    </source>
</reference>
<proteinExistence type="predicted"/>
<dbReference type="GO" id="GO:0016788">
    <property type="term" value="F:hydrolase activity, acting on ester bonds"/>
    <property type="evidence" value="ECO:0007669"/>
    <property type="project" value="UniProtKB-ARBA"/>
</dbReference>
<evidence type="ECO:0000313" key="3">
    <source>
        <dbReference type="Proteomes" id="UP000503162"/>
    </source>
</evidence>
<dbReference type="EMBL" id="CP049989">
    <property type="protein sequence ID" value="QIM51634.1"/>
    <property type="molecule type" value="Genomic_DNA"/>
</dbReference>
<feature type="domain" description="SGNH hydrolase-type esterase" evidence="1">
    <location>
        <begin position="35"/>
        <end position="193"/>
    </location>
</feature>
<dbReference type="Pfam" id="PF13472">
    <property type="entry name" value="Lipase_GDSL_2"/>
    <property type="match status" value="1"/>
</dbReference>
<dbReference type="InterPro" id="IPR036514">
    <property type="entry name" value="SGNH_hydro_sf"/>
</dbReference>
<sequence length="207" mass="22160">MKAIVYLTALLLAACGGGGSTIPTQPEPTGGYLVSAYGDSTQEAQGQPHAASRPGAMVYNRGVSGTNEQQLLAGTDGRNYAWAEMVKRESARIVVINHGINSRGYPLSEYRQNLKTLVEVAQAAGLVVMLEEPNPAGETRTPLMDALKFDVEAFEKRRAAMREVASHTGVYFCAQPRVPLADGIHPTPEGYAIKANRLAACIADMLK</sequence>
<accession>A0A6G8IEK3</accession>
<evidence type="ECO:0000313" key="2">
    <source>
        <dbReference type="EMBL" id="QIM51634.1"/>
    </source>
</evidence>
<protein>
    <recommendedName>
        <fullName evidence="1">SGNH hydrolase-type esterase domain-containing protein</fullName>
    </recommendedName>
</protein>
<dbReference type="Proteomes" id="UP000503162">
    <property type="component" value="Chromosome"/>
</dbReference>